<protein>
    <submittedName>
        <fullName evidence="1">Uncharacterized protein</fullName>
    </submittedName>
</protein>
<evidence type="ECO:0000313" key="2">
    <source>
        <dbReference type="Proteomes" id="UP001597075"/>
    </source>
</evidence>
<reference evidence="1 2" key="1">
    <citation type="journal article" date="2019" name="Int. J. Syst. Evol. Microbiol.">
        <title>The Global Catalogue of Microorganisms (GCM) 10K type strain sequencing project: providing services to taxonomists for standard genome sequencing and annotation.</title>
        <authorList>
            <consortium name="The Broad Institute Genomics Platform"/>
            <consortium name="The Broad Institute Genome Sequencing Center for Infectious Disease"/>
            <person name="Wu L."/>
            <person name="Ma J."/>
        </authorList>
    </citation>
    <scope>NUCLEOTIDE SEQUENCE [LARGE SCALE GENOMIC DNA]</scope>
    <source>
        <strain evidence="1 2">CGMCC 1.10594</strain>
    </source>
</reference>
<keyword evidence="2" id="KW-1185">Reference proteome</keyword>
<accession>A0ABD6CZA4</accession>
<dbReference type="Proteomes" id="UP001597075">
    <property type="component" value="Unassembled WGS sequence"/>
</dbReference>
<proteinExistence type="predicted"/>
<comment type="caution">
    <text evidence="1">The sequence shown here is derived from an EMBL/GenBank/DDBJ whole genome shotgun (WGS) entry which is preliminary data.</text>
</comment>
<sequence length="56" mass="5760">MTPPVTTDVANKKSDLRLPAVTDREFPHAFEVLAVALPVGCLAEGLDGAAEGVAVV</sequence>
<name>A0ABD6CZA4_9EURY</name>
<organism evidence="1 2">
    <name type="scientific">Haloplanus ruber</name>
    <dbReference type="NCBI Taxonomy" id="869892"/>
    <lineage>
        <taxon>Archaea</taxon>
        <taxon>Methanobacteriati</taxon>
        <taxon>Methanobacteriota</taxon>
        <taxon>Stenosarchaea group</taxon>
        <taxon>Halobacteria</taxon>
        <taxon>Halobacteriales</taxon>
        <taxon>Haloferacaceae</taxon>
        <taxon>Haloplanus</taxon>
    </lineage>
</organism>
<dbReference type="AlphaFoldDB" id="A0ABD6CZA4"/>
<gene>
    <name evidence="1" type="ORF">ACFSBJ_12465</name>
</gene>
<evidence type="ECO:0000313" key="1">
    <source>
        <dbReference type="EMBL" id="MFD1634537.1"/>
    </source>
</evidence>
<dbReference type="EMBL" id="JBHUDL010000010">
    <property type="protein sequence ID" value="MFD1634537.1"/>
    <property type="molecule type" value="Genomic_DNA"/>
</dbReference>